<dbReference type="Pfam" id="PF00118">
    <property type="entry name" value="Cpn60_TCP1"/>
    <property type="match status" value="2"/>
</dbReference>
<evidence type="ECO:0000313" key="6">
    <source>
        <dbReference type="Proteomes" id="UP000015102"/>
    </source>
</evidence>
<dbReference type="GO" id="GO:0140662">
    <property type="term" value="F:ATP-dependent protein folding chaperone"/>
    <property type="evidence" value="ECO:0007669"/>
    <property type="project" value="InterPro"/>
</dbReference>
<dbReference type="InterPro" id="IPR027410">
    <property type="entry name" value="TCP-1-like_intermed_sf"/>
</dbReference>
<keyword evidence="2" id="KW-0547">Nucleotide-binding</keyword>
<reference evidence="6" key="1">
    <citation type="submission" date="2013-02" db="EMBL/GenBank/DDBJ databases">
        <authorList>
            <person name="Hughes D."/>
        </authorList>
    </citation>
    <scope>NUCLEOTIDE SEQUENCE</scope>
    <source>
        <strain>Durham</strain>
        <strain evidence="6">NC isolate 2 -- Noor lab</strain>
    </source>
</reference>
<accession>T1GEE9</accession>
<keyword evidence="6" id="KW-1185">Reference proteome</keyword>
<dbReference type="Gene3D" id="3.50.7.10">
    <property type="entry name" value="GroEL"/>
    <property type="match status" value="1"/>
</dbReference>
<reference evidence="5" key="2">
    <citation type="submission" date="2015-06" db="UniProtKB">
        <authorList>
            <consortium name="EnsemblMetazoa"/>
        </authorList>
    </citation>
    <scope>IDENTIFICATION</scope>
</reference>
<dbReference type="InterPro" id="IPR027409">
    <property type="entry name" value="GroEL-like_apical_dom_sf"/>
</dbReference>
<keyword evidence="3" id="KW-0067">ATP-binding</keyword>
<comment type="similarity">
    <text evidence="1">Belongs to the TCP-1 chaperonin family.</text>
</comment>
<evidence type="ECO:0000256" key="2">
    <source>
        <dbReference type="ARBA" id="ARBA00022741"/>
    </source>
</evidence>
<dbReference type="SUPFAM" id="SSF48592">
    <property type="entry name" value="GroEL equatorial domain-like"/>
    <property type="match status" value="1"/>
</dbReference>
<dbReference type="Gene3D" id="1.10.560.10">
    <property type="entry name" value="GroEL-like equatorial domain"/>
    <property type="match status" value="1"/>
</dbReference>
<protein>
    <recommendedName>
        <fullName evidence="7">T-complex protein 1 subunit alpha</fullName>
    </recommendedName>
</protein>
<evidence type="ECO:0000256" key="4">
    <source>
        <dbReference type="ARBA" id="ARBA00023186"/>
    </source>
</evidence>
<dbReference type="Gene3D" id="3.30.260.10">
    <property type="entry name" value="TCP-1-like chaperonin intermediate domain"/>
    <property type="match status" value="1"/>
</dbReference>
<proteinExistence type="inferred from homology"/>
<dbReference type="InterPro" id="IPR002423">
    <property type="entry name" value="Cpn60/GroEL/TCP-1"/>
</dbReference>
<dbReference type="PANTHER" id="PTHR11353">
    <property type="entry name" value="CHAPERONIN"/>
    <property type="match status" value="1"/>
</dbReference>
<dbReference type="EMBL" id="CAQQ02179292">
    <property type="status" value="NOT_ANNOTATED_CDS"/>
    <property type="molecule type" value="Genomic_DNA"/>
</dbReference>
<dbReference type="EMBL" id="CAQQ02179291">
    <property type="status" value="NOT_ANNOTATED_CDS"/>
    <property type="molecule type" value="Genomic_DNA"/>
</dbReference>
<dbReference type="InterPro" id="IPR017998">
    <property type="entry name" value="Chaperone_TCP-1"/>
</dbReference>
<name>T1GEE9_MEGSC</name>
<dbReference type="GO" id="GO:0005524">
    <property type="term" value="F:ATP binding"/>
    <property type="evidence" value="ECO:0007669"/>
    <property type="project" value="UniProtKB-KW"/>
</dbReference>
<dbReference type="AlphaFoldDB" id="T1GEE9"/>
<evidence type="ECO:0000313" key="5">
    <source>
        <dbReference type="EnsemblMetazoa" id="MESCA001711-PA"/>
    </source>
</evidence>
<dbReference type="Proteomes" id="UP000015102">
    <property type="component" value="Unassembled WGS sequence"/>
</dbReference>
<dbReference type="OMA" id="DIRSQPH"/>
<dbReference type="HOGENOM" id="CLU_1062797_0_0_1"/>
<evidence type="ECO:0000256" key="1">
    <source>
        <dbReference type="ARBA" id="ARBA00008020"/>
    </source>
</evidence>
<evidence type="ECO:0008006" key="7">
    <source>
        <dbReference type="Google" id="ProtNLM"/>
    </source>
</evidence>
<keyword evidence="4" id="KW-0143">Chaperone</keyword>
<sequence length="262" mass="29059">MSTVATPLSIAGTRRYGQPVRTQNVMAAASIANIIKSTWVKKRDLKIIAKAKGAAFLTSLTNMDGEEGFNASIVGEAAQERICDDELILIKGPKVRAAASIILRGSNDFYCDEMDRSIHDALRWMCGSCSFNLLGTLCYLFKFKRTVAEFAKSLLVIPKLAVNAAKDATDLVSKLRVYYNSSQTKSEHADMKWVGLDLFKGVVRDNKKTGVLEPEMSKIKSLKFATEIAITVLRIDDMIKLHPKTRAENGSPCFGRDYISHW</sequence>
<dbReference type="InterPro" id="IPR027413">
    <property type="entry name" value="GROEL-like_equatorial_sf"/>
</dbReference>
<dbReference type="STRING" id="36166.T1GEE9"/>
<organism evidence="5 6">
    <name type="scientific">Megaselia scalaris</name>
    <name type="common">Humpbacked fly</name>
    <name type="synonym">Phora scalaris</name>
    <dbReference type="NCBI Taxonomy" id="36166"/>
    <lineage>
        <taxon>Eukaryota</taxon>
        <taxon>Metazoa</taxon>
        <taxon>Ecdysozoa</taxon>
        <taxon>Arthropoda</taxon>
        <taxon>Hexapoda</taxon>
        <taxon>Insecta</taxon>
        <taxon>Pterygota</taxon>
        <taxon>Neoptera</taxon>
        <taxon>Endopterygota</taxon>
        <taxon>Diptera</taxon>
        <taxon>Brachycera</taxon>
        <taxon>Muscomorpha</taxon>
        <taxon>Platypezoidea</taxon>
        <taxon>Phoridae</taxon>
        <taxon>Megaseliini</taxon>
        <taxon>Megaselia</taxon>
    </lineage>
</organism>
<evidence type="ECO:0000256" key="3">
    <source>
        <dbReference type="ARBA" id="ARBA00022840"/>
    </source>
</evidence>
<dbReference type="EnsemblMetazoa" id="MESCA001711-RA">
    <property type="protein sequence ID" value="MESCA001711-PA"/>
    <property type="gene ID" value="MESCA001711"/>
</dbReference>